<keyword evidence="2" id="KW-0597">Phosphoprotein</keyword>
<dbReference type="GO" id="GO:0050769">
    <property type="term" value="P:positive regulation of neurogenesis"/>
    <property type="evidence" value="ECO:0007669"/>
    <property type="project" value="UniProtKB-UniRule"/>
</dbReference>
<reference evidence="6 7" key="1">
    <citation type="journal article" date="2019" name="Sci. Data">
        <title>Hybrid genome assembly and annotation of Danionella translucida.</title>
        <authorList>
            <person name="Kadobianskyi M."/>
            <person name="Schulze L."/>
            <person name="Schuelke M."/>
            <person name="Judkewitz B."/>
        </authorList>
    </citation>
    <scope>NUCLEOTIDE SEQUENCE [LARGE SCALE GENOMIC DNA]</scope>
    <source>
        <strain evidence="6 7">Bolton</strain>
    </source>
</reference>
<evidence type="ECO:0000313" key="6">
    <source>
        <dbReference type="EMBL" id="TRY89406.1"/>
    </source>
</evidence>
<gene>
    <name evidence="6" type="ORF">DNTS_010809</name>
</gene>
<dbReference type="EMBL" id="SRMA01025981">
    <property type="protein sequence ID" value="TRY89406.1"/>
    <property type="molecule type" value="Genomic_DNA"/>
</dbReference>
<dbReference type="PANTHER" id="PTHR47368:SF4">
    <property type="entry name" value="NUMB-LIKE PROTEIN"/>
    <property type="match status" value="1"/>
</dbReference>
<dbReference type="PIRSF" id="PIRSF017607">
    <property type="entry name" value="Numb/numb-like"/>
    <property type="match status" value="1"/>
</dbReference>
<evidence type="ECO:0000256" key="3">
    <source>
        <dbReference type="PIRNR" id="PIRNR017607"/>
    </source>
</evidence>
<feature type="region of interest" description="Disordered" evidence="4">
    <location>
        <begin position="1"/>
        <end position="50"/>
    </location>
</feature>
<feature type="region of interest" description="Disordered" evidence="4">
    <location>
        <begin position="661"/>
        <end position="683"/>
    </location>
</feature>
<feature type="compositionally biased region" description="Basic and acidic residues" evidence="4">
    <location>
        <begin position="12"/>
        <end position="24"/>
    </location>
</feature>
<dbReference type="CDD" id="cd01268">
    <property type="entry name" value="PTB_Numb"/>
    <property type="match status" value="1"/>
</dbReference>
<comment type="caution">
    <text evidence="6">The sequence shown here is derived from an EMBL/GenBank/DDBJ whole genome shotgun (WGS) entry which is preliminary data.</text>
</comment>
<keyword evidence="1 3" id="KW-0217">Developmental protein</keyword>
<dbReference type="SMART" id="SM00462">
    <property type="entry name" value="PTB"/>
    <property type="match status" value="1"/>
</dbReference>
<feature type="compositionally biased region" description="Acidic residues" evidence="4">
    <location>
        <begin position="1"/>
        <end position="11"/>
    </location>
</feature>
<evidence type="ECO:0000256" key="2">
    <source>
        <dbReference type="ARBA" id="ARBA00022553"/>
    </source>
</evidence>
<keyword evidence="3" id="KW-0524">Neurogenesis</keyword>
<feature type="region of interest" description="Disordered" evidence="4">
    <location>
        <begin position="265"/>
        <end position="303"/>
    </location>
</feature>
<dbReference type="InterPro" id="IPR006020">
    <property type="entry name" value="PTB/PI_dom"/>
</dbReference>
<dbReference type="OrthoDB" id="10070446at2759"/>
<keyword evidence="7" id="KW-1185">Reference proteome</keyword>
<dbReference type="InterPro" id="IPR016698">
    <property type="entry name" value="Numb/numb-like"/>
</dbReference>
<protein>
    <recommendedName>
        <fullName evidence="5">PID domain-containing protein</fullName>
    </recommendedName>
</protein>
<evidence type="ECO:0000256" key="1">
    <source>
        <dbReference type="ARBA" id="ARBA00022473"/>
    </source>
</evidence>
<dbReference type="Proteomes" id="UP000316079">
    <property type="component" value="Unassembled WGS sequence"/>
</dbReference>
<dbReference type="Pfam" id="PF00640">
    <property type="entry name" value="PID"/>
    <property type="match status" value="1"/>
</dbReference>
<feature type="compositionally biased region" description="Polar residues" evidence="4">
    <location>
        <begin position="661"/>
        <end position="676"/>
    </location>
</feature>
<name>A0A553QHK4_9TELE</name>
<dbReference type="Pfam" id="PF06311">
    <property type="entry name" value="NumbF"/>
    <property type="match status" value="1"/>
</dbReference>
<dbReference type="AlphaFoldDB" id="A0A553QHK4"/>
<sequence>MSFSSDMDENEDGSREFESVEMNKLRQSLRRKKPTYVPEASRPHQWQADEEAVRKGKCNFPVRYLGLVEVEESRGMHVCEEAVKKLKLSGKKTVKAVLWVSADGLRVVDDKTKAKLVVMFLYVSEPELGYNPSWHHQMPHIPQATTNAFALQDLIVDQTIEKVSFCAPDRNYDKAFSYICRDGTTRRWMCHCFMALKDSGERLSHAVGCAFAACLERKQRREKECGVTASFDASRTSFVREGSFRISNSTGQQSDREDIMKQLQDKRKDSGGITVMPPGSGSPPEGTGSPGERGEPGGPHAIPRRHAPIEQLVRQGSFRGFPQLSQKNSPFKRQLSLRLNDLPSTLQRKTDFQSKNPVPEMDVSVAGEADSINALCSQINSSFTKPSEDLCTKTINHCLPDSSAPPALPPPPAPPQVTTNTWVQIQPPVQSPPPIPQAGHRRTPSEAERWLEEVAKSVKVQQQTPPPLPPPPTQQPPPIPTMQIAPGSLPTSMQPFPLAFDVNPAPVGMFAQQPLQPSFVPMQPYMPTIANSMTYPNASVPVVGITPSQMVANVFCSATGAGGGGAIGVGLGPKTGTIGGNQNAAFPTLPGGFPNTTFISPNPTANGLPQNSFPSTNTSTNVTQNGSAIKVGMNWPMDSLNPNPTFQEAEHFEAKWAALETKSQPKAQNPFSNDISKTFEIEL</sequence>
<evidence type="ECO:0000259" key="5">
    <source>
        <dbReference type="PROSITE" id="PS01179"/>
    </source>
</evidence>
<dbReference type="GO" id="GO:0007399">
    <property type="term" value="P:nervous system development"/>
    <property type="evidence" value="ECO:0007669"/>
    <property type="project" value="UniProtKB-KW"/>
</dbReference>
<organism evidence="6 7">
    <name type="scientific">Danionella cerebrum</name>
    <dbReference type="NCBI Taxonomy" id="2873325"/>
    <lineage>
        <taxon>Eukaryota</taxon>
        <taxon>Metazoa</taxon>
        <taxon>Chordata</taxon>
        <taxon>Craniata</taxon>
        <taxon>Vertebrata</taxon>
        <taxon>Euteleostomi</taxon>
        <taxon>Actinopterygii</taxon>
        <taxon>Neopterygii</taxon>
        <taxon>Teleostei</taxon>
        <taxon>Ostariophysi</taxon>
        <taxon>Cypriniformes</taxon>
        <taxon>Danionidae</taxon>
        <taxon>Danioninae</taxon>
        <taxon>Danionella</taxon>
    </lineage>
</organism>
<dbReference type="STRING" id="623744.A0A553QHK4"/>
<dbReference type="SUPFAM" id="SSF50729">
    <property type="entry name" value="PH domain-like"/>
    <property type="match status" value="1"/>
</dbReference>
<feature type="region of interest" description="Disordered" evidence="4">
    <location>
        <begin position="425"/>
        <end position="488"/>
    </location>
</feature>
<proteinExistence type="predicted"/>
<accession>A0A553QHK4</accession>
<feature type="compositionally biased region" description="Pro residues" evidence="4">
    <location>
        <begin position="464"/>
        <end position="480"/>
    </location>
</feature>
<feature type="compositionally biased region" description="Low complexity" evidence="4">
    <location>
        <begin position="277"/>
        <end position="287"/>
    </location>
</feature>
<dbReference type="PANTHER" id="PTHR47368">
    <property type="entry name" value="NUMB"/>
    <property type="match status" value="1"/>
</dbReference>
<evidence type="ECO:0000256" key="4">
    <source>
        <dbReference type="SAM" id="MobiDB-lite"/>
    </source>
</evidence>
<evidence type="ECO:0000313" key="7">
    <source>
        <dbReference type="Proteomes" id="UP000316079"/>
    </source>
</evidence>
<feature type="domain" description="PID" evidence="5">
    <location>
        <begin position="58"/>
        <end position="222"/>
    </location>
</feature>
<dbReference type="Gene3D" id="2.30.29.30">
    <property type="entry name" value="Pleckstrin-homology domain (PH domain)/Phosphotyrosine-binding domain (PTB)"/>
    <property type="match status" value="1"/>
</dbReference>
<feature type="compositionally biased region" description="Basic and acidic residues" evidence="4">
    <location>
        <begin position="443"/>
        <end position="456"/>
    </location>
</feature>
<dbReference type="InterPro" id="IPR011993">
    <property type="entry name" value="PH-like_dom_sf"/>
</dbReference>
<dbReference type="InterPro" id="IPR010449">
    <property type="entry name" value="Numb_domain"/>
</dbReference>
<dbReference type="PROSITE" id="PS01179">
    <property type="entry name" value="PID"/>
    <property type="match status" value="1"/>
</dbReference>
<dbReference type="GO" id="GO:0005737">
    <property type="term" value="C:cytoplasm"/>
    <property type="evidence" value="ECO:0007669"/>
    <property type="project" value="TreeGrafter"/>
</dbReference>
<comment type="function">
    <text evidence="3">Plays a role in the process of neurogenesis.</text>
</comment>